<keyword evidence="5" id="KW-0998">Cell outer membrane</keyword>
<name>A0AAW4ZF73_BACT4</name>
<dbReference type="Proteomes" id="UP001200544">
    <property type="component" value="Unassembled WGS sequence"/>
</dbReference>
<evidence type="ECO:0000313" key="8">
    <source>
        <dbReference type="EMBL" id="MCE9239716.1"/>
    </source>
</evidence>
<evidence type="ECO:0000256" key="2">
    <source>
        <dbReference type="ARBA" id="ARBA00006275"/>
    </source>
</evidence>
<evidence type="ECO:0000256" key="1">
    <source>
        <dbReference type="ARBA" id="ARBA00004442"/>
    </source>
</evidence>
<evidence type="ECO:0000256" key="5">
    <source>
        <dbReference type="ARBA" id="ARBA00023237"/>
    </source>
</evidence>
<dbReference type="Gene3D" id="1.25.40.390">
    <property type="match status" value="2"/>
</dbReference>
<dbReference type="InterPro" id="IPR011990">
    <property type="entry name" value="TPR-like_helical_dom_sf"/>
</dbReference>
<sequence length="476" mass="54456">MKGMKIYKLIISIFLFVGLSSCNDWLNIEPKDTTTETDLFATGDGYRVALNGVYAQMAETSLYGQQLNWGFLDVIAHMYMLSELSSEYALSAKYTYTDEKVKSIIEGIWSKAYNNIANCNNIIQRIDNEPAGKFAEGEIEKNVIKGEALALRAYLHLDILRLFAPSMMNVEEDKQLYIPYVTTYPCTFQPYTSNQDVLNKAIADLKIAKELVGSYDLANIVQLSPINRIEDGGADDIFFAYRGYRMNYYAVCALLARVYNYAGMHQEAFNETEIVINALCDSYGSKCFTFTPSYTLRNGNTKLYEEIIFCLSNDQLWTIYKPYYGGEMSLYLNAWSADDLFDDNSDIRKKLVTTLNYYPVSIKNVEASGTLANYSKDIIPMIRLGEMYYIRAEYYNSKGQTDVAFEEMDVLRAGHSCTKGRLSGDFNQALVNEARREFIGEGQLFFYFKKFNIYPNSKYMTSELQFVLPRPDNENL</sequence>
<evidence type="ECO:0000259" key="6">
    <source>
        <dbReference type="Pfam" id="PF07980"/>
    </source>
</evidence>
<accession>A0AAW4ZF73</accession>
<comment type="caution">
    <text evidence="8">The sequence shown here is derived from an EMBL/GenBank/DDBJ whole genome shotgun (WGS) entry which is preliminary data.</text>
</comment>
<dbReference type="Pfam" id="PF07980">
    <property type="entry name" value="SusD_RagB"/>
    <property type="match status" value="1"/>
</dbReference>
<dbReference type="InterPro" id="IPR033985">
    <property type="entry name" value="SusD-like_N"/>
</dbReference>
<dbReference type="PROSITE" id="PS51257">
    <property type="entry name" value="PROKAR_LIPOPROTEIN"/>
    <property type="match status" value="1"/>
</dbReference>
<feature type="domain" description="SusD-like N-terminal" evidence="7">
    <location>
        <begin position="73"/>
        <end position="213"/>
    </location>
</feature>
<dbReference type="SUPFAM" id="SSF48452">
    <property type="entry name" value="TPR-like"/>
    <property type="match status" value="1"/>
</dbReference>
<protein>
    <submittedName>
        <fullName evidence="8">RagB/SusD family nutrient uptake outer membrane protein</fullName>
    </submittedName>
</protein>
<dbReference type="GO" id="GO:0009279">
    <property type="term" value="C:cell outer membrane"/>
    <property type="evidence" value="ECO:0007669"/>
    <property type="project" value="UniProtKB-SubCell"/>
</dbReference>
<evidence type="ECO:0000256" key="4">
    <source>
        <dbReference type="ARBA" id="ARBA00023136"/>
    </source>
</evidence>
<keyword evidence="3" id="KW-0732">Signal</keyword>
<proteinExistence type="inferred from homology"/>
<dbReference type="InterPro" id="IPR012944">
    <property type="entry name" value="SusD_RagB_dom"/>
</dbReference>
<dbReference type="AlphaFoldDB" id="A0AAW4ZF73"/>
<organism evidence="8 9">
    <name type="scientific">Bacteroides thetaiotaomicron</name>
    <dbReference type="NCBI Taxonomy" id="818"/>
    <lineage>
        <taxon>Bacteria</taxon>
        <taxon>Pseudomonadati</taxon>
        <taxon>Bacteroidota</taxon>
        <taxon>Bacteroidia</taxon>
        <taxon>Bacteroidales</taxon>
        <taxon>Bacteroidaceae</taxon>
        <taxon>Bacteroides</taxon>
    </lineage>
</organism>
<gene>
    <name evidence="8" type="ORF">K0H07_21490</name>
</gene>
<comment type="similarity">
    <text evidence="2">Belongs to the SusD family.</text>
</comment>
<reference evidence="8" key="1">
    <citation type="submission" date="2021-07" db="EMBL/GenBank/DDBJ databases">
        <title>Comparative genomics of Bacteroides fragilis group isolates reveals species-dependent resistance mechanisms and validates clinical tools for resistance prediction.</title>
        <authorList>
            <person name="Wallace M.J."/>
            <person name="Jean S."/>
            <person name="Wallace M.A."/>
            <person name="Carey-Ann B.D."/>
            <person name="Dantas G."/>
        </authorList>
    </citation>
    <scope>NUCLEOTIDE SEQUENCE</scope>
    <source>
        <strain evidence="8">BJH_160</strain>
    </source>
</reference>
<feature type="domain" description="RagB/SusD" evidence="6">
    <location>
        <begin position="335"/>
        <end position="446"/>
    </location>
</feature>
<comment type="subcellular location">
    <subcellularLocation>
        <location evidence="1">Cell outer membrane</location>
    </subcellularLocation>
</comment>
<keyword evidence="4" id="KW-0472">Membrane</keyword>
<dbReference type="Pfam" id="PF14322">
    <property type="entry name" value="SusD-like_3"/>
    <property type="match status" value="1"/>
</dbReference>
<evidence type="ECO:0000313" key="9">
    <source>
        <dbReference type="Proteomes" id="UP001200544"/>
    </source>
</evidence>
<evidence type="ECO:0000256" key="3">
    <source>
        <dbReference type="ARBA" id="ARBA00022729"/>
    </source>
</evidence>
<dbReference type="RefSeq" id="WP_055299731.1">
    <property type="nucleotide sequence ID" value="NZ_BAABZI010000006.1"/>
</dbReference>
<dbReference type="EMBL" id="JAHYQA010000016">
    <property type="protein sequence ID" value="MCE9239716.1"/>
    <property type="molecule type" value="Genomic_DNA"/>
</dbReference>
<evidence type="ECO:0000259" key="7">
    <source>
        <dbReference type="Pfam" id="PF14322"/>
    </source>
</evidence>